<sequence>MKVDFDELDKKVLELSFINKHQRNTAELNNTIEQLQLLRDNYFNEYGLPEEIYKLQEIILNLKMFYKEAIGEDYIEEYKSLEQLMYNTKY</sequence>
<gene>
    <name evidence="2" type="ORF">SDC9_50164</name>
</gene>
<accession>A0A644WJY6</accession>
<protein>
    <submittedName>
        <fullName evidence="2">Uncharacterized protein</fullName>
    </submittedName>
</protein>
<name>A0A644WJY6_9ZZZZ</name>
<organism evidence="2">
    <name type="scientific">bioreactor metagenome</name>
    <dbReference type="NCBI Taxonomy" id="1076179"/>
    <lineage>
        <taxon>unclassified sequences</taxon>
        <taxon>metagenomes</taxon>
        <taxon>ecological metagenomes</taxon>
    </lineage>
</organism>
<evidence type="ECO:0000256" key="1">
    <source>
        <dbReference type="SAM" id="Coils"/>
    </source>
</evidence>
<proteinExistence type="predicted"/>
<keyword evidence="1" id="KW-0175">Coiled coil</keyword>
<evidence type="ECO:0000313" key="2">
    <source>
        <dbReference type="EMBL" id="MPM03897.1"/>
    </source>
</evidence>
<feature type="coiled-coil region" evidence="1">
    <location>
        <begin position="18"/>
        <end position="45"/>
    </location>
</feature>
<comment type="caution">
    <text evidence="2">The sequence shown here is derived from an EMBL/GenBank/DDBJ whole genome shotgun (WGS) entry which is preliminary data.</text>
</comment>
<dbReference type="EMBL" id="VSSQ01000991">
    <property type="protein sequence ID" value="MPM03897.1"/>
    <property type="molecule type" value="Genomic_DNA"/>
</dbReference>
<reference evidence="2" key="1">
    <citation type="submission" date="2019-08" db="EMBL/GenBank/DDBJ databases">
        <authorList>
            <person name="Kucharzyk K."/>
            <person name="Murdoch R.W."/>
            <person name="Higgins S."/>
            <person name="Loffler F."/>
        </authorList>
    </citation>
    <scope>NUCLEOTIDE SEQUENCE</scope>
</reference>
<dbReference type="AlphaFoldDB" id="A0A644WJY6"/>